<organism evidence="3 4">
    <name type="scientific">Pythium oligandrum</name>
    <name type="common">Mycoparasitic fungus</name>
    <dbReference type="NCBI Taxonomy" id="41045"/>
    <lineage>
        <taxon>Eukaryota</taxon>
        <taxon>Sar</taxon>
        <taxon>Stramenopiles</taxon>
        <taxon>Oomycota</taxon>
        <taxon>Peronosporomycetes</taxon>
        <taxon>Pythiales</taxon>
        <taxon>Pythiaceae</taxon>
        <taxon>Pythium</taxon>
    </lineage>
</organism>
<feature type="compositionally biased region" description="Low complexity" evidence="1">
    <location>
        <begin position="124"/>
        <end position="138"/>
    </location>
</feature>
<gene>
    <name evidence="3" type="ORF">Poli38472_014394</name>
</gene>
<keyword evidence="2" id="KW-1133">Transmembrane helix</keyword>
<reference evidence="3" key="1">
    <citation type="submission" date="2019-03" db="EMBL/GenBank/DDBJ databases">
        <title>Long read genome sequence of the mycoparasitic Pythium oligandrum ATCC 38472 isolated from sugarbeet rhizosphere.</title>
        <authorList>
            <person name="Gaulin E."/>
        </authorList>
    </citation>
    <scope>NUCLEOTIDE SEQUENCE</scope>
    <source>
        <strain evidence="3">ATCC 38472_TT</strain>
    </source>
</reference>
<evidence type="ECO:0000256" key="1">
    <source>
        <dbReference type="SAM" id="MobiDB-lite"/>
    </source>
</evidence>
<feature type="transmembrane region" description="Helical" evidence="2">
    <location>
        <begin position="165"/>
        <end position="188"/>
    </location>
</feature>
<keyword evidence="2" id="KW-0472">Membrane</keyword>
<dbReference type="EMBL" id="SPLM01000114">
    <property type="protein sequence ID" value="TMW57791.1"/>
    <property type="molecule type" value="Genomic_DNA"/>
</dbReference>
<evidence type="ECO:0000313" key="4">
    <source>
        <dbReference type="Proteomes" id="UP000794436"/>
    </source>
</evidence>
<feature type="region of interest" description="Disordered" evidence="1">
    <location>
        <begin position="364"/>
        <end position="425"/>
    </location>
</feature>
<protein>
    <submittedName>
        <fullName evidence="3">Uncharacterized protein</fullName>
    </submittedName>
</protein>
<dbReference type="PRINTS" id="PR01217">
    <property type="entry name" value="PRICHEXTENSN"/>
</dbReference>
<name>A0A8K1C7E0_PYTOL</name>
<comment type="caution">
    <text evidence="3">The sequence shown here is derived from an EMBL/GenBank/DDBJ whole genome shotgun (WGS) entry which is preliminary data.</text>
</comment>
<feature type="compositionally biased region" description="Polar residues" evidence="1">
    <location>
        <begin position="139"/>
        <end position="160"/>
    </location>
</feature>
<keyword evidence="2" id="KW-0812">Transmembrane</keyword>
<evidence type="ECO:0000256" key="2">
    <source>
        <dbReference type="SAM" id="Phobius"/>
    </source>
</evidence>
<feature type="region of interest" description="Disordered" evidence="1">
    <location>
        <begin position="199"/>
        <end position="242"/>
    </location>
</feature>
<feature type="compositionally biased region" description="Low complexity" evidence="1">
    <location>
        <begin position="75"/>
        <end position="117"/>
    </location>
</feature>
<dbReference type="Proteomes" id="UP000794436">
    <property type="component" value="Unassembled WGS sequence"/>
</dbReference>
<keyword evidence="4" id="KW-1185">Reference proteome</keyword>
<accession>A0A8K1C7E0</accession>
<feature type="region of interest" description="Disordered" evidence="1">
    <location>
        <begin position="1"/>
        <end position="160"/>
    </location>
</feature>
<feature type="region of interest" description="Disordered" evidence="1">
    <location>
        <begin position="304"/>
        <end position="323"/>
    </location>
</feature>
<proteinExistence type="predicted"/>
<feature type="compositionally biased region" description="Polar residues" evidence="1">
    <location>
        <begin position="364"/>
        <end position="386"/>
    </location>
</feature>
<sequence length="425" mass="44190">MLALSVAMVRAQDMTISPPPPPPPTDPTPTTAPPTTTPPPTPPTTPPVTTTPPPTLPTTPPVTTTPPPSSPPPGSASGSSSSSGSHSGSHSKSSSSSSSGSGSSTPLPTTQRVTRTPSPRPTTKRPVASSGSSDDTSSIYTPFPSNSSNSTDVSNERGSSGPNKLIVIIVAAGIAGVCMLGLIVICLLRRSREELDDLTSPLPLPQYGNRPLSFGSGGDTQRTSRGSIELGPVPTGPGAANYYRDSSKLRVNTSLGVDMNGGSMGITSPGLPAHHRPTYRYSRQSRASTFNSRMSNHIRNSELSSFSVRSDSDRGGSEISSIDVGRKTYDSRISSDTEPARFTANSNSYRYSNASSLYGESLYGDTSSRDGSTSIAPTSARSTQASRAGGQNWYNAVPSPKSSDRYTGASEAPSRASSDRQSFEL</sequence>
<evidence type="ECO:0000313" key="3">
    <source>
        <dbReference type="EMBL" id="TMW57791.1"/>
    </source>
</evidence>
<feature type="compositionally biased region" description="Pro residues" evidence="1">
    <location>
        <begin position="17"/>
        <end position="74"/>
    </location>
</feature>
<dbReference type="AlphaFoldDB" id="A0A8K1C7E0"/>